<reference evidence="1 2" key="1">
    <citation type="submission" date="2022-01" db="EMBL/GenBank/DDBJ databases">
        <title>Desulfofustis limnae sp. nov., a novel mesophilic sulfate-reducing bacterium isolated from marsh soil.</title>
        <authorList>
            <person name="Watanabe M."/>
            <person name="Takahashi A."/>
            <person name="Kojima H."/>
            <person name="Fukui M."/>
        </authorList>
    </citation>
    <scope>NUCLEOTIDE SEQUENCE [LARGE SCALE GENOMIC DNA]</scope>
    <source>
        <strain evidence="1 2">PPLL</strain>
    </source>
</reference>
<organism evidence="1 2">
    <name type="scientific">Desulfofustis limnaeus</name>
    <dbReference type="NCBI Taxonomy" id="2740163"/>
    <lineage>
        <taxon>Bacteria</taxon>
        <taxon>Pseudomonadati</taxon>
        <taxon>Thermodesulfobacteriota</taxon>
        <taxon>Desulfobulbia</taxon>
        <taxon>Desulfobulbales</taxon>
        <taxon>Desulfocapsaceae</taxon>
        <taxon>Desulfofustis</taxon>
    </lineage>
</organism>
<name>A0ABN6M875_9BACT</name>
<evidence type="ECO:0000313" key="2">
    <source>
        <dbReference type="Proteomes" id="UP000830055"/>
    </source>
</evidence>
<protein>
    <submittedName>
        <fullName evidence="1">Uncharacterized protein</fullName>
    </submittedName>
</protein>
<keyword evidence="2" id="KW-1185">Reference proteome</keyword>
<sequence>MGLSSLFPYRERGMKEVDLYSPVKRFLESQDYEVKGEIQDCDVVAVRPGETPVIVELKLSLNLEVVLQAVERLSLSPTVYVCIPNTSRLLTRRRRQIFKLFKMLGLGLLVANGNRADSFVSVLVDPGVYRPRQSTQRRGRLLGEFSRRVGDPACGGKDKRTGVMTAYRQRVLAIARFLQNEGPTRAAIVAAALAEPKAREMMYRDVYGWFDRTAVGVYDLSPRGKQEVPRWLP</sequence>
<dbReference type="InterPro" id="IPR018679">
    <property type="entry name" value="DUF2161"/>
</dbReference>
<accession>A0ABN6M875</accession>
<dbReference type="Proteomes" id="UP000830055">
    <property type="component" value="Chromosome"/>
</dbReference>
<proteinExistence type="predicted"/>
<gene>
    <name evidence="1" type="ORF">DPPLL_23460</name>
</gene>
<evidence type="ECO:0000313" key="1">
    <source>
        <dbReference type="EMBL" id="BDD87981.1"/>
    </source>
</evidence>
<dbReference type="EMBL" id="AP025516">
    <property type="protein sequence ID" value="BDD87981.1"/>
    <property type="molecule type" value="Genomic_DNA"/>
</dbReference>
<dbReference type="Pfam" id="PF09929">
    <property type="entry name" value="DUF2161"/>
    <property type="match status" value="1"/>
</dbReference>